<comment type="pathway">
    <text evidence="1">Carbohydrate acid metabolism.</text>
</comment>
<name>A0A2X1J9N3_ECOLX</name>
<dbReference type="GO" id="GO:0005975">
    <property type="term" value="P:carbohydrate metabolic process"/>
    <property type="evidence" value="ECO:0007669"/>
    <property type="project" value="InterPro"/>
</dbReference>
<evidence type="ECO:0000256" key="1">
    <source>
        <dbReference type="ARBA" id="ARBA00004761"/>
    </source>
</evidence>
<evidence type="ECO:0000313" key="9">
    <source>
        <dbReference type="EMBL" id="SPW43033.1"/>
    </source>
</evidence>
<evidence type="ECO:0000256" key="8">
    <source>
        <dbReference type="ARBA" id="ARBA00048090"/>
    </source>
</evidence>
<proteinExistence type="inferred from homology"/>
<dbReference type="InterPro" id="IPR027417">
    <property type="entry name" value="P-loop_NTPase"/>
</dbReference>
<evidence type="ECO:0000256" key="2">
    <source>
        <dbReference type="ARBA" id="ARBA00008420"/>
    </source>
</evidence>
<evidence type="ECO:0000256" key="3">
    <source>
        <dbReference type="ARBA" id="ARBA00012054"/>
    </source>
</evidence>
<dbReference type="GO" id="GO:0005737">
    <property type="term" value="C:cytoplasm"/>
    <property type="evidence" value="ECO:0007669"/>
    <property type="project" value="TreeGrafter"/>
</dbReference>
<dbReference type="AlphaFoldDB" id="A0A2X1J9N3"/>
<keyword evidence="4 9" id="KW-0808">Transferase</keyword>
<dbReference type="EC" id="2.7.1.12" evidence="3"/>
<organism evidence="9 10">
    <name type="scientific">Escherichia coli</name>
    <dbReference type="NCBI Taxonomy" id="562"/>
    <lineage>
        <taxon>Bacteria</taxon>
        <taxon>Pseudomonadati</taxon>
        <taxon>Pseudomonadota</taxon>
        <taxon>Gammaproteobacteria</taxon>
        <taxon>Enterobacterales</taxon>
        <taxon>Enterobacteriaceae</taxon>
        <taxon>Escherichia</taxon>
    </lineage>
</organism>
<reference evidence="9 10" key="1">
    <citation type="submission" date="2018-06" db="EMBL/GenBank/DDBJ databases">
        <authorList>
            <consortium name="Pathogen Informatics"/>
            <person name="Doyle S."/>
        </authorList>
    </citation>
    <scope>NUCLEOTIDE SEQUENCE [LARGE SCALE GENOMIC DNA]</scope>
    <source>
        <strain evidence="9 10">NCTC11126</strain>
    </source>
</reference>
<dbReference type="SUPFAM" id="SSF52540">
    <property type="entry name" value="P-loop containing nucleoside triphosphate hydrolases"/>
    <property type="match status" value="1"/>
</dbReference>
<dbReference type="PANTHER" id="PTHR43442:SF3">
    <property type="entry name" value="GLUCONOKINASE-RELATED"/>
    <property type="match status" value="1"/>
</dbReference>
<comment type="similarity">
    <text evidence="2">Belongs to the gluconokinase GntK/GntV family.</text>
</comment>
<evidence type="ECO:0000313" key="10">
    <source>
        <dbReference type="Proteomes" id="UP000250561"/>
    </source>
</evidence>
<keyword evidence="6 9" id="KW-0418">Kinase</keyword>
<evidence type="ECO:0000256" key="4">
    <source>
        <dbReference type="ARBA" id="ARBA00022679"/>
    </source>
</evidence>
<comment type="catalytic activity">
    <reaction evidence="8">
        <text>D-gluconate + ATP = 6-phospho-D-gluconate + ADP + H(+)</text>
        <dbReference type="Rhea" id="RHEA:19433"/>
        <dbReference type="ChEBI" id="CHEBI:15378"/>
        <dbReference type="ChEBI" id="CHEBI:18391"/>
        <dbReference type="ChEBI" id="CHEBI:30616"/>
        <dbReference type="ChEBI" id="CHEBI:58759"/>
        <dbReference type="ChEBI" id="CHEBI:456216"/>
        <dbReference type="EC" id="2.7.1.12"/>
    </reaction>
</comment>
<keyword evidence="5" id="KW-0547">Nucleotide-binding</keyword>
<dbReference type="GO" id="GO:0005524">
    <property type="term" value="F:ATP binding"/>
    <property type="evidence" value="ECO:0007669"/>
    <property type="project" value="UniProtKB-KW"/>
</dbReference>
<dbReference type="EMBL" id="UARS01000005">
    <property type="protein sequence ID" value="SPW43033.1"/>
    <property type="molecule type" value="Genomic_DNA"/>
</dbReference>
<evidence type="ECO:0000256" key="5">
    <source>
        <dbReference type="ARBA" id="ARBA00022741"/>
    </source>
</evidence>
<dbReference type="InterPro" id="IPR006001">
    <property type="entry name" value="Therm_gnt_kin"/>
</dbReference>
<dbReference type="GO" id="GO:0046316">
    <property type="term" value="F:gluconokinase activity"/>
    <property type="evidence" value="ECO:0007669"/>
    <property type="project" value="UniProtKB-EC"/>
</dbReference>
<dbReference type="PANTHER" id="PTHR43442">
    <property type="entry name" value="GLUCONOKINASE-RELATED"/>
    <property type="match status" value="1"/>
</dbReference>
<dbReference type="CDD" id="cd02021">
    <property type="entry name" value="GntK"/>
    <property type="match status" value="1"/>
</dbReference>
<gene>
    <name evidence="9" type="primary">idnK_2</name>
    <name evidence="9" type="ORF">NCTC11126_02409</name>
</gene>
<evidence type="ECO:0000256" key="7">
    <source>
        <dbReference type="ARBA" id="ARBA00022840"/>
    </source>
</evidence>
<sequence>MSQGIPLSDEDRLPWLERLNDASYSLYKKNETGFIVCSSLKKQYRDILRKGSPHVHFLWLDGDYETILARMQRRGWAFYAGSVTKKVSLRHWSVHKKMNRILCALISTMILPMSPNNVGRLCWRYDKTEYVRKRQRLRSALRMIFKNRLSTPRGNAALPSRTCWMASLIFDIGNNSVVGRNLAAAGKTHQLTQLIRRASSRARDTAIARN</sequence>
<protein>
    <recommendedName>
        <fullName evidence="3">gluconokinase</fullName>
        <ecNumber evidence="3">2.7.1.12</ecNumber>
    </recommendedName>
</protein>
<evidence type="ECO:0000256" key="6">
    <source>
        <dbReference type="ARBA" id="ARBA00022777"/>
    </source>
</evidence>
<keyword evidence="7" id="KW-0067">ATP-binding</keyword>
<dbReference type="Proteomes" id="UP000250561">
    <property type="component" value="Unassembled WGS sequence"/>
</dbReference>
<accession>A0A2X1J9N3</accession>
<dbReference type="Gene3D" id="3.40.50.300">
    <property type="entry name" value="P-loop containing nucleotide triphosphate hydrolases"/>
    <property type="match status" value="1"/>
</dbReference>